<accession>A0AC35ETK8</accession>
<reference evidence="2" key="1">
    <citation type="submission" date="2022-11" db="UniProtKB">
        <authorList>
            <consortium name="WormBaseParasite"/>
        </authorList>
    </citation>
    <scope>IDENTIFICATION</scope>
</reference>
<sequence>MSSVDIVLDNSKLTYYPGEKITGNLIVHVVKPLKVQRIWLTLQLRFHAGTLKIGAFNDYRRFVQKPETLTETKSFPFVFTLVKSCHPTMQGCVLVTVALKAECETSTLARNVKSKINLFVRVAPLNLFFMPHLELQQKKSDQFGETKFVTSIPCSYIILGKTLKVTHKVTNNNATLVIRATLKQVLSWRVQNSPQQNEWKSKVFEVNTVSNSISETQNSIRFSQELTVPANKIETFGETGYNIVSAKYNLEINILCNKRIIKTFVFPIVAAKETIHSLHEVVAVQRPSAPPAEPESALRQTGRVSRPPSYIEDTISIGPPPSYMAAISE</sequence>
<dbReference type="Proteomes" id="UP000887580">
    <property type="component" value="Unplaced"/>
</dbReference>
<evidence type="ECO:0000313" key="2">
    <source>
        <dbReference type="WBParaSite" id="PS1159_v2.g1058.t1"/>
    </source>
</evidence>
<protein>
    <submittedName>
        <fullName evidence="2">Arrestin C-terminal-like domain-containing protein</fullName>
    </submittedName>
</protein>
<dbReference type="WBParaSite" id="PS1159_v2.g1058.t1">
    <property type="protein sequence ID" value="PS1159_v2.g1058.t1"/>
    <property type="gene ID" value="PS1159_v2.g1058"/>
</dbReference>
<organism evidence="1 2">
    <name type="scientific">Panagrolaimus sp. PS1159</name>
    <dbReference type="NCBI Taxonomy" id="55785"/>
    <lineage>
        <taxon>Eukaryota</taxon>
        <taxon>Metazoa</taxon>
        <taxon>Ecdysozoa</taxon>
        <taxon>Nematoda</taxon>
        <taxon>Chromadorea</taxon>
        <taxon>Rhabditida</taxon>
        <taxon>Tylenchina</taxon>
        <taxon>Panagrolaimomorpha</taxon>
        <taxon>Panagrolaimoidea</taxon>
        <taxon>Panagrolaimidae</taxon>
        <taxon>Panagrolaimus</taxon>
    </lineage>
</organism>
<evidence type="ECO:0000313" key="1">
    <source>
        <dbReference type="Proteomes" id="UP000887580"/>
    </source>
</evidence>
<name>A0AC35ETK8_9BILA</name>
<proteinExistence type="predicted"/>